<gene>
    <name evidence="2" type="ORF">SAMN06296058_0950</name>
</gene>
<keyword evidence="1" id="KW-0812">Transmembrane</keyword>
<evidence type="ECO:0008006" key="4">
    <source>
        <dbReference type="Google" id="ProtNLM"/>
    </source>
</evidence>
<feature type="transmembrane region" description="Helical" evidence="1">
    <location>
        <begin position="70"/>
        <end position="100"/>
    </location>
</feature>
<dbReference type="Proteomes" id="UP000190341">
    <property type="component" value="Unassembled WGS sequence"/>
</dbReference>
<organism evidence="2 3">
    <name type="scientific">Pseudoxanthomonas indica</name>
    <dbReference type="NCBI Taxonomy" id="428993"/>
    <lineage>
        <taxon>Bacteria</taxon>
        <taxon>Pseudomonadati</taxon>
        <taxon>Pseudomonadota</taxon>
        <taxon>Gammaproteobacteria</taxon>
        <taxon>Lysobacterales</taxon>
        <taxon>Lysobacteraceae</taxon>
        <taxon>Pseudoxanthomonas</taxon>
    </lineage>
</organism>
<dbReference type="AlphaFoldDB" id="A0A1T5JNP0"/>
<accession>A0A1T5JNP0</accession>
<evidence type="ECO:0000256" key="1">
    <source>
        <dbReference type="SAM" id="Phobius"/>
    </source>
</evidence>
<dbReference type="EMBL" id="FUZV01000001">
    <property type="protein sequence ID" value="SKC52843.1"/>
    <property type="molecule type" value="Genomic_DNA"/>
</dbReference>
<proteinExistence type="predicted"/>
<keyword evidence="3" id="KW-1185">Reference proteome</keyword>
<reference evidence="2 3" key="1">
    <citation type="submission" date="2017-02" db="EMBL/GenBank/DDBJ databases">
        <authorList>
            <person name="Peterson S.W."/>
        </authorList>
    </citation>
    <scope>NUCLEOTIDE SEQUENCE [LARGE SCALE GENOMIC DNA]</scope>
    <source>
        <strain evidence="2 3">P15</strain>
    </source>
</reference>
<protein>
    <recommendedName>
        <fullName evidence="4">Vitamin B12 transport system permease protein</fullName>
    </recommendedName>
</protein>
<name>A0A1T5JNP0_9GAMM</name>
<evidence type="ECO:0000313" key="3">
    <source>
        <dbReference type="Proteomes" id="UP000190341"/>
    </source>
</evidence>
<sequence>MRLPTLSPSSPRWLAPVILLLGAAFVTAIWVLLAIYQGKQVGWMAWLAAADAALLLRFGGMRRGAARVVLAALTTVMVAVVANWLIIASQLGFFFGLLPWESALLLRPGHAWTLAQLANGPWDLVSLGLAPLLAAWLAK</sequence>
<dbReference type="STRING" id="428993.SAMN06296058_0950"/>
<keyword evidence="1" id="KW-1133">Transmembrane helix</keyword>
<feature type="transmembrane region" description="Helical" evidence="1">
    <location>
        <begin position="41"/>
        <end position="58"/>
    </location>
</feature>
<evidence type="ECO:0000313" key="2">
    <source>
        <dbReference type="EMBL" id="SKC52843.1"/>
    </source>
</evidence>
<dbReference type="RefSeq" id="WP_079723302.1">
    <property type="nucleotide sequence ID" value="NZ_BMCL01000002.1"/>
</dbReference>
<keyword evidence="1" id="KW-0472">Membrane</keyword>
<feature type="transmembrane region" description="Helical" evidence="1">
    <location>
        <begin position="12"/>
        <end position="35"/>
    </location>
</feature>
<dbReference type="OrthoDB" id="5975450at2"/>